<accession>A0A3E4TP94</accession>
<dbReference type="RefSeq" id="WP_117624253.1">
    <property type="nucleotide sequence ID" value="NZ_QRQF01000074.1"/>
</dbReference>
<organism evidence="2 3">
    <name type="scientific">Hungatella hathewayi</name>
    <dbReference type="NCBI Taxonomy" id="154046"/>
    <lineage>
        <taxon>Bacteria</taxon>
        <taxon>Bacillati</taxon>
        <taxon>Bacillota</taxon>
        <taxon>Clostridia</taxon>
        <taxon>Lachnospirales</taxon>
        <taxon>Lachnospiraceae</taxon>
        <taxon>Hungatella</taxon>
    </lineage>
</organism>
<sequence length="280" mass="31740">MDKALFKTDNTIKIINAQDVGSRKEYKEKYIGKLYCPEHGCNAQLVFAELPFERHSKIFKTHPGSEHSKLCPHRITHDYTGSPTFSSETFSQAISDKHVKSVLDTLYKRNSEPEFSPSASKKRGTVSKHPSKDSTTSLRGRAIASIDKDAAPVVTGEREPTVKKRKSQDIISEDNGRLRGIDGKITHAKIEKTFIELYFETSGKPLSLYFYNSFRDKSNQAYRYIEDLAKLLNETDLTILTCCLGVVENLPDKIQIQIMGPEYITFEGLSIYNYIRLKSA</sequence>
<evidence type="ECO:0000313" key="2">
    <source>
        <dbReference type="EMBL" id="RGL92805.1"/>
    </source>
</evidence>
<comment type="caution">
    <text evidence="2">The sequence shown here is derived from an EMBL/GenBank/DDBJ whole genome shotgun (WGS) entry which is preliminary data.</text>
</comment>
<protein>
    <submittedName>
        <fullName evidence="2">Uncharacterized protein</fullName>
    </submittedName>
</protein>
<evidence type="ECO:0000256" key="1">
    <source>
        <dbReference type="SAM" id="MobiDB-lite"/>
    </source>
</evidence>
<evidence type="ECO:0000313" key="3">
    <source>
        <dbReference type="Proteomes" id="UP000261257"/>
    </source>
</evidence>
<dbReference type="Proteomes" id="UP000261257">
    <property type="component" value="Unassembled WGS sequence"/>
</dbReference>
<proteinExistence type="predicted"/>
<dbReference type="EMBL" id="QSSQ01000066">
    <property type="protein sequence ID" value="RGL92805.1"/>
    <property type="molecule type" value="Genomic_DNA"/>
</dbReference>
<gene>
    <name evidence="2" type="ORF">DXC39_31945</name>
</gene>
<reference evidence="2 3" key="1">
    <citation type="submission" date="2018-08" db="EMBL/GenBank/DDBJ databases">
        <title>A genome reference for cultivated species of the human gut microbiota.</title>
        <authorList>
            <person name="Zou Y."/>
            <person name="Xue W."/>
            <person name="Luo G."/>
        </authorList>
    </citation>
    <scope>NUCLEOTIDE SEQUENCE [LARGE SCALE GENOMIC DNA]</scope>
    <source>
        <strain evidence="2 3">TF05-11AC</strain>
    </source>
</reference>
<feature type="region of interest" description="Disordered" evidence="1">
    <location>
        <begin position="111"/>
        <end position="141"/>
    </location>
</feature>
<name>A0A3E4TP94_9FIRM</name>
<dbReference type="AlphaFoldDB" id="A0A3E4TP94"/>